<dbReference type="EMBL" id="JBAKAP010000106">
    <property type="protein sequence ID" value="MEL0618716.1"/>
    <property type="molecule type" value="Genomic_DNA"/>
</dbReference>
<name>A0ABU9GKR5_COBMA</name>
<proteinExistence type="predicted"/>
<comment type="caution">
    <text evidence="1">The sequence shown here is derived from an EMBL/GenBank/DDBJ whole genome shotgun (WGS) entry which is preliminary data.</text>
</comment>
<reference evidence="1 2" key="1">
    <citation type="submission" date="2024-02" db="EMBL/GenBank/DDBJ databases">
        <title>Bacteria isolated from the canopy kelp, Nereocystis luetkeana.</title>
        <authorList>
            <person name="Pfister C.A."/>
            <person name="Younker I.T."/>
            <person name="Light S.H."/>
        </authorList>
    </citation>
    <scope>NUCLEOTIDE SEQUENCE [LARGE SCALE GENOMIC DNA]</scope>
    <source>
        <strain evidence="1 2">TI.5.07</strain>
    </source>
</reference>
<organism evidence="1 2">
    <name type="scientific">Cobetia marina</name>
    <name type="common">Deleya marina</name>
    <dbReference type="NCBI Taxonomy" id="28258"/>
    <lineage>
        <taxon>Bacteria</taxon>
        <taxon>Pseudomonadati</taxon>
        <taxon>Pseudomonadota</taxon>
        <taxon>Gammaproteobacteria</taxon>
        <taxon>Oceanospirillales</taxon>
        <taxon>Halomonadaceae</taxon>
        <taxon>Cobetia</taxon>
    </lineage>
</organism>
<keyword evidence="2" id="KW-1185">Reference proteome</keyword>
<dbReference type="Proteomes" id="UP001378242">
    <property type="component" value="Unassembled WGS sequence"/>
</dbReference>
<dbReference type="InterPro" id="IPR003374">
    <property type="entry name" value="ApbE-like_sf"/>
</dbReference>
<sequence>ALNVLGAEKAMAIASRENIAAYFIVKTDAGFKQSWSPAFAPYLQDAPATRATKPAAESSV</sequence>
<gene>
    <name evidence="1" type="ORF">V6243_18005</name>
</gene>
<evidence type="ECO:0000313" key="1">
    <source>
        <dbReference type="EMBL" id="MEL0618716.1"/>
    </source>
</evidence>
<accession>A0ABU9GKR5</accession>
<dbReference type="Gene3D" id="3.10.520.10">
    <property type="entry name" value="ApbE-like domains"/>
    <property type="match status" value="1"/>
</dbReference>
<evidence type="ECO:0008006" key="3">
    <source>
        <dbReference type="Google" id="ProtNLM"/>
    </source>
</evidence>
<evidence type="ECO:0000313" key="2">
    <source>
        <dbReference type="Proteomes" id="UP001378242"/>
    </source>
</evidence>
<protein>
    <recommendedName>
        <fullName evidence="3">FAD:protein FMN transferase</fullName>
    </recommendedName>
</protein>
<feature type="non-terminal residue" evidence="1">
    <location>
        <position position="1"/>
    </location>
</feature>